<dbReference type="InterPro" id="IPR011992">
    <property type="entry name" value="EF-hand-dom_pair"/>
</dbReference>
<keyword evidence="4" id="KW-0677">Repeat</keyword>
<dbReference type="Proteomes" id="UP000663865">
    <property type="component" value="Unassembled WGS sequence"/>
</dbReference>
<evidence type="ECO:0000256" key="4">
    <source>
        <dbReference type="ARBA" id="ARBA00022737"/>
    </source>
</evidence>
<dbReference type="PANTHER" id="PTHR23055">
    <property type="entry name" value="CALCIUM BINDING PROTEINS"/>
    <property type="match status" value="1"/>
</dbReference>
<proteinExistence type="inferred from homology"/>
<evidence type="ECO:0000256" key="6">
    <source>
        <dbReference type="ARBA" id="ARBA00023288"/>
    </source>
</evidence>
<evidence type="ECO:0000256" key="1">
    <source>
        <dbReference type="ARBA" id="ARBA00006049"/>
    </source>
</evidence>
<evidence type="ECO:0000256" key="3">
    <source>
        <dbReference type="ARBA" id="ARBA00022723"/>
    </source>
</evidence>
<evidence type="ECO:0000313" key="8">
    <source>
        <dbReference type="EMBL" id="CAF3382292.1"/>
    </source>
</evidence>
<dbReference type="CDD" id="cd00051">
    <property type="entry name" value="EFh"/>
    <property type="match status" value="1"/>
</dbReference>
<dbReference type="AlphaFoldDB" id="A0A817YI85"/>
<organism evidence="8 10">
    <name type="scientific">Rotaria socialis</name>
    <dbReference type="NCBI Taxonomy" id="392032"/>
    <lineage>
        <taxon>Eukaryota</taxon>
        <taxon>Metazoa</taxon>
        <taxon>Spiralia</taxon>
        <taxon>Gnathifera</taxon>
        <taxon>Rotifera</taxon>
        <taxon>Eurotatoria</taxon>
        <taxon>Bdelloidea</taxon>
        <taxon>Philodinida</taxon>
        <taxon>Philodinidae</taxon>
        <taxon>Rotaria</taxon>
    </lineage>
</organism>
<gene>
    <name evidence="8" type="ORF">KIK155_LOCUS6421</name>
    <name evidence="9" type="ORF">TOA249_LOCUS5266</name>
</gene>
<dbReference type="GO" id="GO:0005509">
    <property type="term" value="F:calcium ion binding"/>
    <property type="evidence" value="ECO:0007669"/>
    <property type="project" value="InterPro"/>
</dbReference>
<keyword evidence="2" id="KW-0519">Myristate</keyword>
<evidence type="ECO:0000313" key="9">
    <source>
        <dbReference type="EMBL" id="CAF4524568.1"/>
    </source>
</evidence>
<reference evidence="8" key="1">
    <citation type="submission" date="2021-02" db="EMBL/GenBank/DDBJ databases">
        <authorList>
            <person name="Nowell W R."/>
        </authorList>
    </citation>
    <scope>NUCLEOTIDE SEQUENCE</scope>
</reference>
<evidence type="ECO:0000256" key="2">
    <source>
        <dbReference type="ARBA" id="ARBA00022707"/>
    </source>
</evidence>
<keyword evidence="3" id="KW-0479">Metal-binding</keyword>
<dbReference type="Gene3D" id="1.10.238.10">
    <property type="entry name" value="EF-hand"/>
    <property type="match status" value="1"/>
</dbReference>
<dbReference type="PROSITE" id="PS00018">
    <property type="entry name" value="EF_HAND_1"/>
    <property type="match status" value="1"/>
</dbReference>
<comment type="caution">
    <text evidence="8">The sequence shown here is derived from an EMBL/GenBank/DDBJ whole genome shotgun (WGS) entry which is preliminary data.</text>
</comment>
<dbReference type="Proteomes" id="UP000663838">
    <property type="component" value="Unassembled WGS sequence"/>
</dbReference>
<comment type="similarity">
    <text evidence="1">Belongs to the recoverin family.</text>
</comment>
<dbReference type="InterPro" id="IPR028846">
    <property type="entry name" value="Recoverin"/>
</dbReference>
<dbReference type="PROSITE" id="PS50222">
    <property type="entry name" value="EF_HAND_2"/>
    <property type="match status" value="2"/>
</dbReference>
<dbReference type="SUPFAM" id="SSF47473">
    <property type="entry name" value="EF-hand"/>
    <property type="match status" value="1"/>
</dbReference>
<name>A0A817YI85_9BILA</name>
<dbReference type="SMART" id="SM00054">
    <property type="entry name" value="EFh"/>
    <property type="match status" value="2"/>
</dbReference>
<feature type="domain" description="EF-hand" evidence="7">
    <location>
        <begin position="126"/>
        <end position="161"/>
    </location>
</feature>
<evidence type="ECO:0000313" key="10">
    <source>
        <dbReference type="Proteomes" id="UP000663865"/>
    </source>
</evidence>
<keyword evidence="6" id="KW-0449">Lipoprotein</keyword>
<dbReference type="InterPro" id="IPR002048">
    <property type="entry name" value="EF_hand_dom"/>
</dbReference>
<dbReference type="EMBL" id="CAJNYV010000761">
    <property type="protein sequence ID" value="CAF3382292.1"/>
    <property type="molecule type" value="Genomic_DNA"/>
</dbReference>
<evidence type="ECO:0000256" key="5">
    <source>
        <dbReference type="ARBA" id="ARBA00022837"/>
    </source>
</evidence>
<feature type="domain" description="EF-hand" evidence="7">
    <location>
        <begin position="90"/>
        <end position="125"/>
    </location>
</feature>
<evidence type="ECO:0000259" key="7">
    <source>
        <dbReference type="PROSITE" id="PS50222"/>
    </source>
</evidence>
<dbReference type="PANTHER" id="PTHR23055:SF178">
    <property type="entry name" value="NEUROCALCIN HOMOLOG"/>
    <property type="match status" value="1"/>
</dbReference>
<sequence length="216" mass="25271">MGCSPAFIGETTNNNDQVLVNKSQQHLNEEQIEQLLKVRFNRSEILEWYRIFMEKCGANNKKSSSSSYLTAHIHKPTFIDYFNQLHSNGDVIRLTESFFRIYDLNSDGIIDFMEFMHAISVIQRGDLTEKLSFIFSLLDSNQEGYIDRLKLVKTMEALYKIKGTNYKDSYNVLLRKVDHLITRLDDDKGRGRITRYKFIESCMNDPILKDLLNAYK</sequence>
<accession>A0A817YI85</accession>
<dbReference type="EMBL" id="CAJOBS010000210">
    <property type="protein sequence ID" value="CAF4524568.1"/>
    <property type="molecule type" value="Genomic_DNA"/>
</dbReference>
<dbReference type="InterPro" id="IPR018247">
    <property type="entry name" value="EF_Hand_1_Ca_BS"/>
</dbReference>
<protein>
    <recommendedName>
        <fullName evidence="7">EF-hand domain-containing protein</fullName>
    </recommendedName>
</protein>
<keyword evidence="5" id="KW-0106">Calcium</keyword>